<keyword evidence="2" id="KW-1185">Reference proteome</keyword>
<evidence type="ECO:0000313" key="2">
    <source>
        <dbReference type="Proteomes" id="UP000439903"/>
    </source>
</evidence>
<keyword evidence="1" id="KW-0548">Nucleotidyltransferase</keyword>
<name>A0A8H3XC16_GIGMA</name>
<evidence type="ECO:0000313" key="1">
    <source>
        <dbReference type="EMBL" id="KAF0444380.1"/>
    </source>
</evidence>
<dbReference type="AlphaFoldDB" id="A0A8H3XC16"/>
<dbReference type="GO" id="GO:0003964">
    <property type="term" value="F:RNA-directed DNA polymerase activity"/>
    <property type="evidence" value="ECO:0007669"/>
    <property type="project" value="UniProtKB-KW"/>
</dbReference>
<keyword evidence="1" id="KW-0695">RNA-directed DNA polymerase</keyword>
<accession>A0A8H3XC16</accession>
<dbReference type="EMBL" id="WTPW01001303">
    <property type="protein sequence ID" value="KAF0444380.1"/>
    <property type="molecule type" value="Genomic_DNA"/>
</dbReference>
<proteinExistence type="predicted"/>
<keyword evidence="1" id="KW-0808">Transferase</keyword>
<sequence length="123" mass="14569">MMLWQRCKSEYKLLRQIDEKCYDNLIAKIKMEEIQARLSESGLKKATGLLNISNEMLRYLSKEVLGNIIETIELDKTNNPYRVYKETVYKNNNKMARGYTIKSQNIKPEQSRVITLYFDYDAD</sequence>
<protein>
    <submittedName>
        <fullName evidence="1">RNA-directed DNA polymerase from mobile element jockey-like</fullName>
    </submittedName>
</protein>
<gene>
    <name evidence="1" type="ORF">F8M41_003485</name>
</gene>
<organism evidence="1 2">
    <name type="scientific">Gigaspora margarita</name>
    <dbReference type="NCBI Taxonomy" id="4874"/>
    <lineage>
        <taxon>Eukaryota</taxon>
        <taxon>Fungi</taxon>
        <taxon>Fungi incertae sedis</taxon>
        <taxon>Mucoromycota</taxon>
        <taxon>Glomeromycotina</taxon>
        <taxon>Glomeromycetes</taxon>
        <taxon>Diversisporales</taxon>
        <taxon>Gigasporaceae</taxon>
        <taxon>Gigaspora</taxon>
    </lineage>
</organism>
<dbReference type="Proteomes" id="UP000439903">
    <property type="component" value="Unassembled WGS sequence"/>
</dbReference>
<reference evidence="1 2" key="1">
    <citation type="journal article" date="2019" name="Environ. Microbiol.">
        <title>At the nexus of three kingdoms: the genome of the mycorrhizal fungus Gigaspora margarita provides insights into plant, endobacterial and fungal interactions.</title>
        <authorList>
            <person name="Venice F."/>
            <person name="Ghignone S."/>
            <person name="Salvioli di Fossalunga A."/>
            <person name="Amselem J."/>
            <person name="Novero M."/>
            <person name="Xianan X."/>
            <person name="Sedzielewska Toro K."/>
            <person name="Morin E."/>
            <person name="Lipzen A."/>
            <person name="Grigoriev I.V."/>
            <person name="Henrissat B."/>
            <person name="Martin F.M."/>
            <person name="Bonfante P."/>
        </authorList>
    </citation>
    <scope>NUCLEOTIDE SEQUENCE [LARGE SCALE GENOMIC DNA]</scope>
    <source>
        <strain evidence="1 2">BEG34</strain>
    </source>
</reference>
<comment type="caution">
    <text evidence="1">The sequence shown here is derived from an EMBL/GenBank/DDBJ whole genome shotgun (WGS) entry which is preliminary data.</text>
</comment>